<dbReference type="RefSeq" id="WP_164678444.1">
    <property type="nucleotide sequence ID" value="NZ_CP049057.1"/>
</dbReference>
<dbReference type="AlphaFoldDB" id="A0A6G6GIR5"/>
<feature type="transmembrane region" description="Helical" evidence="1">
    <location>
        <begin position="124"/>
        <end position="142"/>
    </location>
</feature>
<protein>
    <submittedName>
        <fullName evidence="2">Uncharacterized protein</fullName>
    </submittedName>
</protein>
<name>A0A6G6GIR5_9FLAO</name>
<keyword evidence="1" id="KW-0472">Membrane</keyword>
<reference evidence="2 3" key="1">
    <citation type="submission" date="2020-02" db="EMBL/GenBank/DDBJ databases">
        <title>Complete genome sequence of Flavobacteriaceae bacterium.</title>
        <authorList>
            <person name="Kim S.-J."/>
            <person name="Kim Y.-S."/>
            <person name="Kim K.-H."/>
        </authorList>
    </citation>
    <scope>NUCLEOTIDE SEQUENCE [LARGE SCALE GENOMIC DNA]</scope>
    <source>
        <strain evidence="2 3">RR4-40</strain>
    </source>
</reference>
<dbReference type="EMBL" id="CP049057">
    <property type="protein sequence ID" value="QIE58438.1"/>
    <property type="molecule type" value="Genomic_DNA"/>
</dbReference>
<evidence type="ECO:0000256" key="1">
    <source>
        <dbReference type="SAM" id="Phobius"/>
    </source>
</evidence>
<organism evidence="2 3">
    <name type="scientific">Rasiella rasia</name>
    <dbReference type="NCBI Taxonomy" id="2744027"/>
    <lineage>
        <taxon>Bacteria</taxon>
        <taxon>Pseudomonadati</taxon>
        <taxon>Bacteroidota</taxon>
        <taxon>Flavobacteriia</taxon>
        <taxon>Flavobacteriales</taxon>
        <taxon>Flavobacteriaceae</taxon>
        <taxon>Rasiella</taxon>
    </lineage>
</organism>
<keyword evidence="1" id="KW-1133">Transmembrane helix</keyword>
<dbReference type="Proteomes" id="UP000505306">
    <property type="component" value="Chromosome"/>
</dbReference>
<sequence>MKSIQECEEKNLHKLLNFKLPNVAKKIGWGLFGVSMIAILATKFFDGDLELLKNILKRLILLSLFIVVLSKEKVEDERVQHMRAKAFSLTFLLSAIYILVQPIVNFIASSIIDDGQGLFQDLGDFVILWFMLIVYLMFFHFIKKKD</sequence>
<feature type="transmembrane region" description="Helical" evidence="1">
    <location>
        <begin position="51"/>
        <end position="69"/>
    </location>
</feature>
<evidence type="ECO:0000313" key="2">
    <source>
        <dbReference type="EMBL" id="QIE58438.1"/>
    </source>
</evidence>
<keyword evidence="1" id="KW-0812">Transmembrane</keyword>
<feature type="transmembrane region" description="Helical" evidence="1">
    <location>
        <begin position="89"/>
        <end position="112"/>
    </location>
</feature>
<dbReference type="KEGG" id="mgel:G5B37_02315"/>
<accession>A0A6G6GIR5</accession>
<proteinExistence type="predicted"/>
<gene>
    <name evidence="2" type="ORF">G5B37_02315</name>
</gene>
<feature type="transmembrane region" description="Helical" evidence="1">
    <location>
        <begin position="27"/>
        <end position="45"/>
    </location>
</feature>
<keyword evidence="3" id="KW-1185">Reference proteome</keyword>
<evidence type="ECO:0000313" key="3">
    <source>
        <dbReference type="Proteomes" id="UP000505306"/>
    </source>
</evidence>